<dbReference type="Proteomes" id="UP001168821">
    <property type="component" value="Unassembled WGS sequence"/>
</dbReference>
<dbReference type="PANTHER" id="PTHR23288:SF17">
    <property type="entry name" value="RNA POLYMERASE II ELONGATION FACTOR ELL"/>
    <property type="match status" value="1"/>
</dbReference>
<comment type="similarity">
    <text evidence="1 2">Belongs to the ELL/occludin family.</text>
</comment>
<dbReference type="InterPro" id="IPR031176">
    <property type="entry name" value="ELL/occludin"/>
</dbReference>
<name>A0AA38M3Z1_9CUCU</name>
<evidence type="ECO:0000256" key="2">
    <source>
        <dbReference type="PROSITE-ProRule" id="PRU01324"/>
    </source>
</evidence>
<dbReference type="Gene3D" id="6.10.140.340">
    <property type="match status" value="1"/>
</dbReference>
<dbReference type="InterPro" id="IPR010844">
    <property type="entry name" value="Occludin_ELL"/>
</dbReference>
<feature type="domain" description="OCEL" evidence="4">
    <location>
        <begin position="157"/>
        <end position="266"/>
    </location>
</feature>
<gene>
    <name evidence="5" type="ORF">Zmor_028461</name>
</gene>
<evidence type="ECO:0000259" key="4">
    <source>
        <dbReference type="PROSITE" id="PS51980"/>
    </source>
</evidence>
<dbReference type="GO" id="GO:0042795">
    <property type="term" value="P:snRNA transcription by RNA polymerase II"/>
    <property type="evidence" value="ECO:0007669"/>
    <property type="project" value="TreeGrafter"/>
</dbReference>
<feature type="region of interest" description="Disordered" evidence="3">
    <location>
        <begin position="34"/>
        <end position="152"/>
    </location>
</feature>
<sequence length="325" mass="37075">MSRRVSKVSPAVSRVSPFAMERLKGNVFICRRKSQNFTSPDSSDGGSSGSGQSPTSTHPGSPPPTTTSSFKRPGYYDNPDGFPTKRQRISHYRKPSEQTTYRSTVENNSQRRLVTDSRDCRNGSPQTGKPDSGYENGAPVSPVRVKSGAVDSSSEFPDYLTKYTRIKDAEQRRRFEADFNADFAEYKDLYEIVDKVSRRFVSFESMLKQEDASSPRFKDLKMQIVREYNENKKDVEHQKLKRRFHYLHDKLSRIKRLVLEYDQDLSNNRLKIVTGESAPIMGQAEVEIYIGQLKIRHRALLAGIEDDFILGMDMISRHGLTIDPV</sequence>
<feature type="compositionally biased region" description="Low complexity" evidence="3">
    <location>
        <begin position="38"/>
        <end position="59"/>
    </location>
</feature>
<evidence type="ECO:0000313" key="5">
    <source>
        <dbReference type="EMBL" id="KAJ3641994.1"/>
    </source>
</evidence>
<evidence type="ECO:0000256" key="1">
    <source>
        <dbReference type="ARBA" id="ARBA00009171"/>
    </source>
</evidence>
<dbReference type="AlphaFoldDB" id="A0AA38M3Z1"/>
<comment type="caution">
    <text evidence="5">The sequence shown here is derived from an EMBL/GenBank/DDBJ whole genome shotgun (WGS) entry which is preliminary data.</text>
</comment>
<organism evidence="5 6">
    <name type="scientific">Zophobas morio</name>
    <dbReference type="NCBI Taxonomy" id="2755281"/>
    <lineage>
        <taxon>Eukaryota</taxon>
        <taxon>Metazoa</taxon>
        <taxon>Ecdysozoa</taxon>
        <taxon>Arthropoda</taxon>
        <taxon>Hexapoda</taxon>
        <taxon>Insecta</taxon>
        <taxon>Pterygota</taxon>
        <taxon>Neoptera</taxon>
        <taxon>Endopterygota</taxon>
        <taxon>Coleoptera</taxon>
        <taxon>Polyphaga</taxon>
        <taxon>Cucujiformia</taxon>
        <taxon>Tenebrionidae</taxon>
        <taxon>Zophobas</taxon>
    </lineage>
</organism>
<reference evidence="5" key="1">
    <citation type="journal article" date="2023" name="G3 (Bethesda)">
        <title>Whole genome assemblies of Zophobas morio and Tenebrio molitor.</title>
        <authorList>
            <person name="Kaur S."/>
            <person name="Stinson S.A."/>
            <person name="diCenzo G.C."/>
        </authorList>
    </citation>
    <scope>NUCLEOTIDE SEQUENCE</scope>
    <source>
        <strain evidence="5">QUZm001</strain>
    </source>
</reference>
<evidence type="ECO:0000313" key="6">
    <source>
        <dbReference type="Proteomes" id="UP001168821"/>
    </source>
</evidence>
<dbReference type="SUPFAM" id="SSF144292">
    <property type="entry name" value="occludin/ELL-like"/>
    <property type="match status" value="1"/>
</dbReference>
<evidence type="ECO:0000256" key="3">
    <source>
        <dbReference type="SAM" id="MobiDB-lite"/>
    </source>
</evidence>
<dbReference type="GO" id="GO:0032968">
    <property type="term" value="P:positive regulation of transcription elongation by RNA polymerase II"/>
    <property type="evidence" value="ECO:0007669"/>
    <property type="project" value="TreeGrafter"/>
</dbReference>
<feature type="compositionally biased region" description="Polar residues" evidence="3">
    <location>
        <begin position="97"/>
        <end position="112"/>
    </location>
</feature>
<dbReference type="GO" id="GO:0008023">
    <property type="term" value="C:transcription elongation factor complex"/>
    <property type="evidence" value="ECO:0007669"/>
    <property type="project" value="TreeGrafter"/>
</dbReference>
<dbReference type="Pfam" id="PF07303">
    <property type="entry name" value="Occludin_ELL"/>
    <property type="match status" value="1"/>
</dbReference>
<proteinExistence type="inferred from homology"/>
<keyword evidence="6" id="KW-1185">Reference proteome</keyword>
<dbReference type="EMBL" id="JALNTZ010000009">
    <property type="protein sequence ID" value="KAJ3641994.1"/>
    <property type="molecule type" value="Genomic_DNA"/>
</dbReference>
<dbReference type="GO" id="GO:0000987">
    <property type="term" value="F:cis-regulatory region sequence-specific DNA binding"/>
    <property type="evidence" value="ECO:0007669"/>
    <property type="project" value="TreeGrafter"/>
</dbReference>
<dbReference type="PANTHER" id="PTHR23288">
    <property type="entry name" value="OCCLUDIN AND RNA POLYMERASE II ELONGATION FACTOR ELL"/>
    <property type="match status" value="1"/>
</dbReference>
<dbReference type="PROSITE" id="PS51980">
    <property type="entry name" value="OCEL"/>
    <property type="match status" value="1"/>
</dbReference>
<protein>
    <recommendedName>
        <fullName evidence="4">OCEL domain-containing protein</fullName>
    </recommendedName>
</protein>
<accession>A0AA38M3Z1</accession>